<comment type="caution">
    <text evidence="8">The sequence shown here is derived from an EMBL/GenBank/DDBJ whole genome shotgun (WGS) entry which is preliminary data.</text>
</comment>
<evidence type="ECO:0000313" key="8">
    <source>
        <dbReference type="EMBL" id="GFH57740.1"/>
    </source>
</evidence>
<organism evidence="8 9">
    <name type="scientific">Chaetoceros tenuissimus</name>
    <dbReference type="NCBI Taxonomy" id="426638"/>
    <lineage>
        <taxon>Eukaryota</taxon>
        <taxon>Sar</taxon>
        <taxon>Stramenopiles</taxon>
        <taxon>Ochrophyta</taxon>
        <taxon>Bacillariophyta</taxon>
        <taxon>Coscinodiscophyceae</taxon>
        <taxon>Chaetocerotophycidae</taxon>
        <taxon>Chaetocerotales</taxon>
        <taxon>Chaetocerotaceae</taxon>
        <taxon>Chaetoceros</taxon>
    </lineage>
</organism>
<dbReference type="InterPro" id="IPR019165">
    <property type="entry name" value="Peptidase_M76_ATP23"/>
</dbReference>
<evidence type="ECO:0000256" key="6">
    <source>
        <dbReference type="RuleBase" id="RU364057"/>
    </source>
</evidence>
<keyword evidence="2 6" id="KW-0645">Protease</keyword>
<sequence>MGVDIASFQTIQNGVQIHIPSNSKMTHSETSRQGFGGSQIDESEQAKRPQEEKGRDTKTLQTNTKESVMGKLRNRLTKRFTKPAIDEDVSISANTTSPKSPMPKKGIDLQISCQKCGDVGPESGARAFVKGPEPLSIVLCQNRLSTQEEINEVLVHELMHVYDVHYRGWDLTNCYTLAKSEIRAAREAECSDSSIKFMKRFCVKEKAKVATKNMFNDVGLQCVNTVFEEAMKDEEPFQQKQNDIDMNIDGRSFQSTFPSDNV</sequence>
<proteinExistence type="inferred from homology"/>
<accession>A0AAD3HBR3</accession>
<keyword evidence="3 6" id="KW-0479">Metal-binding</keyword>
<evidence type="ECO:0000256" key="2">
    <source>
        <dbReference type="ARBA" id="ARBA00022670"/>
    </source>
</evidence>
<dbReference type="PANTHER" id="PTHR21711">
    <property type="entry name" value="MITOCHONDRIAL INNER MEMBRANE PROTEASE"/>
    <property type="match status" value="1"/>
</dbReference>
<protein>
    <recommendedName>
        <fullName evidence="6">Mitochondrial inner membrane protease ATP23</fullName>
        <ecNumber evidence="6">3.4.24.-</ecNumber>
    </recommendedName>
</protein>
<dbReference type="AlphaFoldDB" id="A0AAD3HBR3"/>
<dbReference type="GO" id="GO:0046872">
    <property type="term" value="F:metal ion binding"/>
    <property type="evidence" value="ECO:0007669"/>
    <property type="project" value="UniProtKB-KW"/>
</dbReference>
<dbReference type="PANTHER" id="PTHR21711:SF0">
    <property type="entry name" value="MITOCHONDRIAL INNER MEMBRANE PROTEASE ATP23 HOMOLOG"/>
    <property type="match status" value="1"/>
</dbReference>
<dbReference type="GO" id="GO:0005739">
    <property type="term" value="C:mitochondrion"/>
    <property type="evidence" value="ECO:0007669"/>
    <property type="project" value="GOC"/>
</dbReference>
<dbReference type="Proteomes" id="UP001054902">
    <property type="component" value="Unassembled WGS sequence"/>
</dbReference>
<evidence type="ECO:0000256" key="4">
    <source>
        <dbReference type="ARBA" id="ARBA00022801"/>
    </source>
</evidence>
<keyword evidence="9" id="KW-1185">Reference proteome</keyword>
<evidence type="ECO:0000256" key="3">
    <source>
        <dbReference type="ARBA" id="ARBA00022723"/>
    </source>
</evidence>
<name>A0AAD3HBR3_9STRA</name>
<dbReference type="EC" id="3.4.24.-" evidence="6"/>
<feature type="compositionally biased region" description="Basic and acidic residues" evidence="7">
    <location>
        <begin position="44"/>
        <end position="58"/>
    </location>
</feature>
<feature type="region of interest" description="Disordered" evidence="7">
    <location>
        <begin position="19"/>
        <end position="63"/>
    </location>
</feature>
<evidence type="ECO:0000313" key="9">
    <source>
        <dbReference type="Proteomes" id="UP001054902"/>
    </source>
</evidence>
<evidence type="ECO:0000256" key="1">
    <source>
        <dbReference type="ARBA" id="ARBA00009915"/>
    </source>
</evidence>
<dbReference type="GO" id="GO:0033615">
    <property type="term" value="P:mitochondrial proton-transporting ATP synthase complex assembly"/>
    <property type="evidence" value="ECO:0007669"/>
    <property type="project" value="TreeGrafter"/>
</dbReference>
<keyword evidence="5 6" id="KW-0482">Metalloprotease</keyword>
<dbReference type="EMBL" id="BLLK01000058">
    <property type="protein sequence ID" value="GFH57740.1"/>
    <property type="molecule type" value="Genomic_DNA"/>
</dbReference>
<keyword evidence="4 6" id="KW-0378">Hydrolase</keyword>
<reference evidence="8 9" key="1">
    <citation type="journal article" date="2021" name="Sci. Rep.">
        <title>The genome of the diatom Chaetoceros tenuissimus carries an ancient integrated fragment of an extant virus.</title>
        <authorList>
            <person name="Hongo Y."/>
            <person name="Kimura K."/>
            <person name="Takaki Y."/>
            <person name="Yoshida Y."/>
            <person name="Baba S."/>
            <person name="Kobayashi G."/>
            <person name="Nagasaki K."/>
            <person name="Hano T."/>
            <person name="Tomaru Y."/>
        </authorList>
    </citation>
    <scope>NUCLEOTIDE SEQUENCE [LARGE SCALE GENOMIC DNA]</scope>
    <source>
        <strain evidence="8 9">NIES-3715</strain>
    </source>
</reference>
<dbReference type="Pfam" id="PF09768">
    <property type="entry name" value="Peptidase_M76"/>
    <property type="match status" value="1"/>
</dbReference>
<dbReference type="GO" id="GO:0034982">
    <property type="term" value="P:mitochondrial protein processing"/>
    <property type="evidence" value="ECO:0007669"/>
    <property type="project" value="TreeGrafter"/>
</dbReference>
<gene>
    <name evidence="8" type="ORF">CTEN210_14216</name>
</gene>
<evidence type="ECO:0000256" key="5">
    <source>
        <dbReference type="ARBA" id="ARBA00023049"/>
    </source>
</evidence>
<evidence type="ECO:0000256" key="7">
    <source>
        <dbReference type="SAM" id="MobiDB-lite"/>
    </source>
</evidence>
<dbReference type="GO" id="GO:0004222">
    <property type="term" value="F:metalloendopeptidase activity"/>
    <property type="evidence" value="ECO:0007669"/>
    <property type="project" value="InterPro"/>
</dbReference>
<comment type="similarity">
    <text evidence="1 6">Belongs to the peptidase M76 family.</text>
</comment>